<evidence type="ECO:0000313" key="4">
    <source>
        <dbReference type="Proteomes" id="UP000708208"/>
    </source>
</evidence>
<dbReference type="CDD" id="cd00060">
    <property type="entry name" value="FHA"/>
    <property type="match status" value="1"/>
</dbReference>
<feature type="region of interest" description="Disordered" evidence="1">
    <location>
        <begin position="124"/>
        <end position="184"/>
    </location>
</feature>
<feature type="compositionally biased region" description="Polar residues" evidence="1">
    <location>
        <begin position="1480"/>
        <end position="1497"/>
    </location>
</feature>
<feature type="compositionally biased region" description="Basic and acidic residues" evidence="1">
    <location>
        <begin position="2079"/>
        <end position="2092"/>
    </location>
</feature>
<feature type="compositionally biased region" description="Basic and acidic residues" evidence="1">
    <location>
        <begin position="2345"/>
        <end position="2355"/>
    </location>
</feature>
<feature type="compositionally biased region" description="Basic and acidic residues" evidence="1">
    <location>
        <begin position="1211"/>
        <end position="1221"/>
    </location>
</feature>
<feature type="compositionally biased region" description="Acidic residues" evidence="1">
    <location>
        <begin position="916"/>
        <end position="925"/>
    </location>
</feature>
<feature type="compositionally biased region" description="Low complexity" evidence="1">
    <location>
        <begin position="519"/>
        <end position="538"/>
    </location>
</feature>
<proteinExistence type="predicted"/>
<dbReference type="EMBL" id="CAJVCH010168495">
    <property type="protein sequence ID" value="CAG7728785.1"/>
    <property type="molecule type" value="Genomic_DNA"/>
</dbReference>
<comment type="caution">
    <text evidence="3">The sequence shown here is derived from an EMBL/GenBank/DDBJ whole genome shotgun (WGS) entry which is preliminary data.</text>
</comment>
<feature type="compositionally biased region" description="Basic and acidic residues" evidence="1">
    <location>
        <begin position="1467"/>
        <end position="1479"/>
    </location>
</feature>
<feature type="compositionally biased region" description="Acidic residues" evidence="1">
    <location>
        <begin position="2318"/>
        <end position="2327"/>
    </location>
</feature>
<feature type="region of interest" description="Disordered" evidence="1">
    <location>
        <begin position="693"/>
        <end position="738"/>
    </location>
</feature>
<feature type="compositionally biased region" description="Basic and acidic residues" evidence="1">
    <location>
        <begin position="2225"/>
        <end position="2237"/>
    </location>
</feature>
<feature type="region of interest" description="Disordered" evidence="1">
    <location>
        <begin position="212"/>
        <end position="236"/>
    </location>
</feature>
<accession>A0A8J2KMT5</accession>
<feature type="compositionally biased region" description="Acidic residues" evidence="1">
    <location>
        <begin position="1222"/>
        <end position="1236"/>
    </location>
</feature>
<feature type="compositionally biased region" description="Basic and acidic residues" evidence="1">
    <location>
        <begin position="1986"/>
        <end position="1996"/>
    </location>
</feature>
<feature type="region of interest" description="Disordered" evidence="1">
    <location>
        <begin position="902"/>
        <end position="927"/>
    </location>
</feature>
<feature type="compositionally biased region" description="Basic and acidic residues" evidence="1">
    <location>
        <begin position="1191"/>
        <end position="1200"/>
    </location>
</feature>
<feature type="compositionally biased region" description="Basic and acidic residues" evidence="1">
    <location>
        <begin position="2117"/>
        <end position="2128"/>
    </location>
</feature>
<feature type="compositionally biased region" description="Polar residues" evidence="1">
    <location>
        <begin position="1849"/>
        <end position="1863"/>
    </location>
</feature>
<feature type="compositionally biased region" description="Polar residues" evidence="1">
    <location>
        <begin position="1516"/>
        <end position="1526"/>
    </location>
</feature>
<feature type="compositionally biased region" description="Basic and acidic residues" evidence="1">
    <location>
        <begin position="902"/>
        <end position="915"/>
    </location>
</feature>
<keyword evidence="4" id="KW-1185">Reference proteome</keyword>
<dbReference type="PROSITE" id="PS50006">
    <property type="entry name" value="FHA_DOMAIN"/>
    <property type="match status" value="1"/>
</dbReference>
<name>A0A8J2KMT5_9HEXA</name>
<feature type="compositionally biased region" description="Polar residues" evidence="1">
    <location>
        <begin position="1177"/>
        <end position="1189"/>
    </location>
</feature>
<evidence type="ECO:0000313" key="3">
    <source>
        <dbReference type="EMBL" id="CAG7728785.1"/>
    </source>
</evidence>
<feature type="compositionally biased region" description="Basic and acidic residues" evidence="1">
    <location>
        <begin position="2138"/>
        <end position="2148"/>
    </location>
</feature>
<feature type="region of interest" description="Disordered" evidence="1">
    <location>
        <begin position="515"/>
        <end position="602"/>
    </location>
</feature>
<organism evidence="3 4">
    <name type="scientific">Allacma fusca</name>
    <dbReference type="NCBI Taxonomy" id="39272"/>
    <lineage>
        <taxon>Eukaryota</taxon>
        <taxon>Metazoa</taxon>
        <taxon>Ecdysozoa</taxon>
        <taxon>Arthropoda</taxon>
        <taxon>Hexapoda</taxon>
        <taxon>Collembola</taxon>
        <taxon>Symphypleona</taxon>
        <taxon>Sminthuridae</taxon>
        <taxon>Allacma</taxon>
    </lineage>
</organism>
<dbReference type="SMART" id="SM00240">
    <property type="entry name" value="FHA"/>
    <property type="match status" value="1"/>
</dbReference>
<feature type="compositionally biased region" description="Basic and acidic residues" evidence="1">
    <location>
        <begin position="1659"/>
        <end position="1673"/>
    </location>
</feature>
<dbReference type="Proteomes" id="UP000708208">
    <property type="component" value="Unassembled WGS sequence"/>
</dbReference>
<feature type="region of interest" description="Disordered" evidence="1">
    <location>
        <begin position="1168"/>
        <end position="1405"/>
    </location>
</feature>
<feature type="compositionally biased region" description="Basic and acidic residues" evidence="1">
    <location>
        <begin position="1265"/>
        <end position="1277"/>
    </location>
</feature>
<evidence type="ECO:0000259" key="2">
    <source>
        <dbReference type="PROSITE" id="PS50006"/>
    </source>
</evidence>
<feature type="compositionally biased region" description="Basic and acidic residues" evidence="1">
    <location>
        <begin position="2209"/>
        <end position="2218"/>
    </location>
</feature>
<protein>
    <recommendedName>
        <fullName evidence="2">FHA domain-containing protein</fullName>
    </recommendedName>
</protein>
<feature type="compositionally biased region" description="Basic residues" evidence="1">
    <location>
        <begin position="2046"/>
        <end position="2055"/>
    </location>
</feature>
<feature type="region of interest" description="Disordered" evidence="1">
    <location>
        <begin position="838"/>
        <end position="888"/>
    </location>
</feature>
<gene>
    <name evidence="3" type="ORF">AFUS01_LOCUS17541</name>
</gene>
<feature type="region of interest" description="Disordered" evidence="1">
    <location>
        <begin position="1844"/>
        <end position="1863"/>
    </location>
</feature>
<sequence length="2446" mass="268770">MFKQPGDERPAHIYLLQTKKVRIGREHRCDIRLHSLRVSRLQCCVRIVKSEESQRVLLQNLSSKATTKYNGEGIQQNGQVELSDGDRFQLHDIELRYRAFDPECPSAQPDAGSGHRVPVIRLRAADRASTPESCNEDGTTKTPKTDKPKSSRVSARAGRMNKSLGSGSSGSELSAKRRKSSEIDMRKAVLKKTFRTSVQGIKFPQIAETIESSSNKTNSNGWEHSEVPTQDGNLVNTEETEGEDILDADEAAPANIHTDETVTENVEEDLILLSPLVGQETTEKNISAGVEVDIFDDIEREMFVLHHGVAIGTQGEVIDISSREDGEDNADADTQQLESVGIPSTALPVVATADPDLLILVQDTLGNSDMSVTVEETSTQPETVPSQLKLLQDKDISIVGPVIENSLPLTLQTPHKAVERDVSLFDASATTGKTFCTAFGDDDQGDLSLNTTAKTTNEDYFDAEQDGVENLEDIFENSTSSAKSQTAEVIEIDSDIEEIPQEEEEVDLRNQMTQRIEISPRGSPTKSPSKSPLKSSSKGLVRSPTNSPAKVTRVVGSPQTEMEEDSVVDLESSSPDGGNVSMHEFIDLDDSSSDNITGDKSDERLLTGTVPLNLPSIDSDEIIELDQEADLIKASSEGSSTYTAQTATVLENAVEISDNNSSEIPCENEIPSPSDAVDTQLVLDEDVTDCEVDKNKTSNSTLDNPESLPVSIGSLEPSSNNMLTEPEMLSKGADDTDNQKLETSVTGATLPGSGIENEVFVAEDHPGEDEVIETTPQPHVEAVVDVTPETTVARVLRSRRATTDSINSEIVPLSTPRRGRRTKNLVETCSSVVKRNAMTTPRRVEESSRTQLMNLDRVRSRSMSEEHSPRGTRSFSLPVGDIDESEEDKVRPLKDVNIVELGEKISEPENEKLAEPEESNAEAADENVRNEVQISQESELPDHATGGTDVIMQEPIENEIEVESGNDPAVGSLENGIVPPNLELEGSNYFSPTCTSDIEDDLESVVSSGRDVQNEQPLVVQSTEVVTKDIQDVEEMDLELMENKENHNISKNKDEHISEKEVTKRTQRQILVESEPPKPALRDCSVILQRIVVHVDPCYSSDEEEENSVMPLAEEDVEASTSVVPKSSLPGSFNEINKSVSSEPKEICPGSESVIKSSISEFANDEISKVSVEMSPSKASLNSSTMSSPSDEEKSGKESQDEISPSACPTRSDKLEERMPENTEECVAENMEDGIEPELVPLEAPSPRKVDSIREKSTTDSTNQMKRDLLSSDERSSTTKISSKSVSYRGRRVRKRASTDEEPVEKERPDLDNSVNSDAEGENISGETSNDHNHKEILDSNLITNVLPESSVTKQVPSPPAASKDLNITPLLSASASELSKGERKSKPFASTPKQSEATPVVTPGTIKNCSIILQRVNLSTDLSTPVTTRTRSKVYSAQKATPAIASSSASFGARKRQPNKVPSTPAKKDDSNHIEDTLSTKQTQVNKKSPEVSSTHKSAKNINRKDAEFEDADNSYVQKTSTLSETPVRGETPRHNDVTVTPRNGRSRLMKAVEIVELEVDNDEGQEDENTKSSVSTSDSNVQPENDISQKRLRGRPKRNNDDVFVKPKSPVKKLRRGLQSSDQHDSDSSSSASSIRFTRGRKKNQADVVTIDDDDHDSEKEESQDENEIRTRRGRVTKTSSRNIESQSDDDKAEEGNKISDSEGMNHVVGKSEVPVASDQDKEKQTPAKSKRGRARTADPSELDDEKPDHAIIQPEAKPKGRRGRRPKLIVSEEEEEVVVDAKILNAPEPVQSTIDVEPAANVGIGTKGKRKGLKKVGKGSNPVVIDEETSKSKSLLVAALPKTETSEVPSTSKVSTDGGNTSIKVANHMSCEPFVKIVPIDVSAVTTTRFTRQNKAVVETDEQETDSISRMPKRQKVEIKSSPKSELPTEKKETKVRGRGGKKTEKVDHIETHLEVKTTRSNRRKKTNNEGTNNVSDVDDGTESEHTKTEGTRSKTNRGNARPKKVNEDAVITVPEESDNDDDAGNQSSSPQKKHPEVSKIKPSSRNKRGRKNTVEEREKEEEEEEPKAKRGRHNNKVEEPVVTEEPKANKTRVVNRKKVVPVAEDISDSDQGEAEKGEETENKPSRNRNRHHAKSENPELEKPKAKSKTTTRRGRDNAKPVKSSASEENDTDEEEKKLVVPKVNHIKGRGRKNIEVNNDEAEEGIGVKKPGERRRVPRNGKLAEPRKEEKQIETSDDEVELEEKLSSPIKKGGKGSGSQNKKNKPIPASSSSRATDDQHHNKGALRHDESSDESQKQSTNRGLKRNQRQKKIVEEEEISESESEAPSVTLQKAGKGRGRTRKDVEEKESKQKATKSSNKNGSSPRVVLQLAVTGKKEPEVVDLLSDDEDEIEPEKPMKRLRFTAKEVIKCQSSRLVLVSSNSCISQLNLCNCSDQSSFVQTT</sequence>
<feature type="compositionally biased region" description="Acidic residues" evidence="1">
    <location>
        <begin position="1559"/>
        <end position="1569"/>
    </location>
</feature>
<feature type="compositionally biased region" description="Basic and acidic residues" evidence="1">
    <location>
        <begin position="856"/>
        <end position="869"/>
    </location>
</feature>
<feature type="compositionally biased region" description="Basic residues" evidence="1">
    <location>
        <begin position="2093"/>
        <end position="2103"/>
    </location>
</feature>
<feature type="compositionally biased region" description="Basic and acidic residues" evidence="1">
    <location>
        <begin position="1246"/>
        <end position="1258"/>
    </location>
</feature>
<feature type="domain" description="FHA" evidence="2">
    <location>
        <begin position="21"/>
        <end position="74"/>
    </location>
</feature>
<reference evidence="3" key="1">
    <citation type="submission" date="2021-06" db="EMBL/GenBank/DDBJ databases">
        <authorList>
            <person name="Hodson N. C."/>
            <person name="Mongue J. A."/>
            <person name="Jaron S. K."/>
        </authorList>
    </citation>
    <scope>NUCLEOTIDE SEQUENCE</scope>
</reference>
<dbReference type="InterPro" id="IPR000253">
    <property type="entry name" value="FHA_dom"/>
</dbReference>
<feature type="compositionally biased region" description="Low complexity" evidence="1">
    <location>
        <begin position="163"/>
        <end position="173"/>
    </location>
</feature>
<feature type="region of interest" description="Disordered" evidence="1">
    <location>
        <begin position="1897"/>
        <end position="2370"/>
    </location>
</feature>
<feature type="compositionally biased region" description="Polar residues" evidence="1">
    <location>
        <begin position="1341"/>
        <end position="1356"/>
    </location>
</feature>
<feature type="compositionally biased region" description="Polar residues" evidence="1">
    <location>
        <begin position="1573"/>
        <end position="1588"/>
    </location>
</feature>
<dbReference type="Pfam" id="PF00498">
    <property type="entry name" value="FHA"/>
    <property type="match status" value="1"/>
</dbReference>
<feature type="region of interest" description="Disordered" evidence="1">
    <location>
        <begin position="1559"/>
        <end position="1771"/>
    </location>
</feature>
<feature type="compositionally biased region" description="Polar residues" evidence="1">
    <location>
        <begin position="1679"/>
        <end position="1688"/>
    </location>
</feature>
<feature type="compositionally biased region" description="Basic and acidic residues" evidence="1">
    <location>
        <begin position="1918"/>
        <end position="1961"/>
    </location>
</feature>
<feature type="compositionally biased region" description="Polar residues" evidence="1">
    <location>
        <begin position="1425"/>
        <end position="1451"/>
    </location>
</feature>
<feature type="compositionally biased region" description="Polar residues" evidence="1">
    <location>
        <begin position="2358"/>
        <end position="2367"/>
    </location>
</feature>
<feature type="region of interest" description="Disordered" evidence="1">
    <location>
        <begin position="1425"/>
        <end position="1547"/>
    </location>
</feature>
<feature type="compositionally biased region" description="Basic and acidic residues" evidence="1">
    <location>
        <begin position="1329"/>
        <end position="1338"/>
    </location>
</feature>
<feature type="compositionally biased region" description="Low complexity" evidence="1">
    <location>
        <begin position="1278"/>
        <end position="1287"/>
    </location>
</feature>
<evidence type="ECO:0000256" key="1">
    <source>
        <dbReference type="SAM" id="MobiDB-lite"/>
    </source>
</evidence>
<feature type="compositionally biased region" description="Basic and acidic residues" evidence="1">
    <location>
        <begin position="2278"/>
        <end position="2299"/>
    </location>
</feature>